<dbReference type="SUPFAM" id="SSF56349">
    <property type="entry name" value="DNA breaking-rejoining enzymes"/>
    <property type="match status" value="1"/>
</dbReference>
<evidence type="ECO:0000259" key="4">
    <source>
        <dbReference type="PROSITE" id="PS51898"/>
    </source>
</evidence>
<evidence type="ECO:0000256" key="1">
    <source>
        <dbReference type="ARBA" id="ARBA00008857"/>
    </source>
</evidence>
<dbReference type="PANTHER" id="PTHR30629:SF6">
    <property type="entry name" value="PROPHAGE INTEGRASE INTA-RELATED"/>
    <property type="match status" value="1"/>
</dbReference>
<dbReference type="InterPro" id="IPR011010">
    <property type="entry name" value="DNA_brk_join_enz"/>
</dbReference>
<protein>
    <submittedName>
        <fullName evidence="5">Phage integrase family protein</fullName>
    </submittedName>
</protein>
<sequence length="438" mass="48379">MARPKKTDAPDTAQAIELTAGAIERLTCRTDTKAQAFLRDTKAPGLRVRVSNTGAKSFVFEAKLDRQTIRRTIGDVRAWSLDAARTEANRLRVMLDSGTDPRELERQQQADKAAKAQQEAAAVVTVGDIWPRYLAEGKPKRKDAWKPRYRADIEAMAAPGGVQKVRGQGLTRQGPLYPLLALALVDVTEDALQIWFERETVACRHQATRALMMFRGFLRWCAARPEYRKLINRDAGRAPAILENLPSNTKRTDCLEAAQLPGWWQAVEQLSNRTAGVYLRALLLTGARREELAGLTWANVDFQWRKLTIADKVDATRTIPLTPYLAQLLATLPRVNEFVFASAGKQGRIADTRNAHQKALQSAGIGTLTIHGLRRSFSLLGESAGAPAGAIAQVMGHRPSATAEGYRPRSVDALRPYLETIEAHILEQAGAPYFEATP</sequence>
<proteinExistence type="inferred from homology"/>
<dbReference type="AlphaFoldDB" id="A0A1Q8YA97"/>
<dbReference type="InterPro" id="IPR002104">
    <property type="entry name" value="Integrase_catalytic"/>
</dbReference>
<name>A0A1Q8YA97_9BURK</name>
<reference evidence="5 6" key="1">
    <citation type="submission" date="2017-01" db="EMBL/GenBank/DDBJ databases">
        <title>Genome sequence of Rhodoferax antarcticus ANT.BR, a psychrophilic purple nonsulfur bacterium from an Antarctic microbial mat.</title>
        <authorList>
            <person name="Baker J."/>
            <person name="Riester C."/>
            <person name="Skinner B."/>
            <person name="Newell A."/>
            <person name="Swingley W."/>
            <person name="Madigan M."/>
            <person name="Jung D."/>
            <person name="Asao M."/>
            <person name="Chen M."/>
            <person name="Loughlin P."/>
            <person name="Pan H."/>
            <person name="Lin S."/>
            <person name="Li N."/>
            <person name="Shaw J."/>
            <person name="Prado M."/>
            <person name="Sherman C."/>
            <person name="Li X."/>
            <person name="Tang J."/>
            <person name="Blankenship R."/>
            <person name="Zhao T."/>
            <person name="Touchman J."/>
            <person name="Sattley M."/>
        </authorList>
    </citation>
    <scope>NUCLEOTIDE SEQUENCE [LARGE SCALE GENOMIC DNA]</scope>
    <source>
        <strain evidence="5 6">ANT.BR</strain>
    </source>
</reference>
<dbReference type="InterPro" id="IPR013762">
    <property type="entry name" value="Integrase-like_cat_sf"/>
</dbReference>
<dbReference type="GO" id="GO:0015074">
    <property type="term" value="P:DNA integration"/>
    <property type="evidence" value="ECO:0007669"/>
    <property type="project" value="UniProtKB-KW"/>
</dbReference>
<dbReference type="GO" id="GO:0003677">
    <property type="term" value="F:DNA binding"/>
    <property type="evidence" value="ECO:0007669"/>
    <property type="project" value="InterPro"/>
</dbReference>
<dbReference type="Pfam" id="PF00589">
    <property type="entry name" value="Phage_integrase"/>
    <property type="match status" value="1"/>
</dbReference>
<organism evidence="5 6">
    <name type="scientific">Rhodoferax antarcticus ANT.BR</name>
    <dbReference type="NCBI Taxonomy" id="1111071"/>
    <lineage>
        <taxon>Bacteria</taxon>
        <taxon>Pseudomonadati</taxon>
        <taxon>Pseudomonadota</taxon>
        <taxon>Betaproteobacteria</taxon>
        <taxon>Burkholderiales</taxon>
        <taxon>Comamonadaceae</taxon>
        <taxon>Rhodoferax</taxon>
    </lineage>
</organism>
<comment type="caution">
    <text evidence="5">The sequence shown here is derived from an EMBL/GenBank/DDBJ whole genome shotgun (WGS) entry which is preliminary data.</text>
</comment>
<feature type="domain" description="Tyr recombinase" evidence="4">
    <location>
        <begin position="250"/>
        <end position="419"/>
    </location>
</feature>
<evidence type="ECO:0000256" key="3">
    <source>
        <dbReference type="ARBA" id="ARBA00023172"/>
    </source>
</evidence>
<evidence type="ECO:0000313" key="5">
    <source>
        <dbReference type="EMBL" id="OLP04948.1"/>
    </source>
</evidence>
<gene>
    <name evidence="5" type="ORF">BLL52_3768</name>
</gene>
<evidence type="ECO:0000256" key="2">
    <source>
        <dbReference type="ARBA" id="ARBA00022908"/>
    </source>
</evidence>
<keyword evidence="3" id="KW-0233">DNA recombination</keyword>
<comment type="similarity">
    <text evidence="1">Belongs to the 'phage' integrase family.</text>
</comment>
<dbReference type="RefSeq" id="WP_075587860.1">
    <property type="nucleotide sequence ID" value="NZ_MSYM01000018.1"/>
</dbReference>
<dbReference type="EMBL" id="MSYM01000018">
    <property type="protein sequence ID" value="OLP04948.1"/>
    <property type="molecule type" value="Genomic_DNA"/>
</dbReference>
<dbReference type="Pfam" id="PF13356">
    <property type="entry name" value="Arm-DNA-bind_3"/>
    <property type="match status" value="1"/>
</dbReference>
<accession>A0A1Q8YA97</accession>
<dbReference type="STRING" id="81479.RA876_12680"/>
<dbReference type="GO" id="GO:0006310">
    <property type="term" value="P:DNA recombination"/>
    <property type="evidence" value="ECO:0007669"/>
    <property type="project" value="UniProtKB-KW"/>
</dbReference>
<dbReference type="Gene3D" id="3.30.160.390">
    <property type="entry name" value="Integrase, DNA-binding domain"/>
    <property type="match status" value="1"/>
</dbReference>
<dbReference type="InterPro" id="IPR038488">
    <property type="entry name" value="Integrase_DNA-bd_sf"/>
</dbReference>
<dbReference type="Proteomes" id="UP000185911">
    <property type="component" value="Unassembled WGS sequence"/>
</dbReference>
<keyword evidence="2" id="KW-0229">DNA integration</keyword>
<dbReference type="PANTHER" id="PTHR30629">
    <property type="entry name" value="PROPHAGE INTEGRASE"/>
    <property type="match status" value="1"/>
</dbReference>
<keyword evidence="6" id="KW-1185">Reference proteome</keyword>
<dbReference type="InterPro" id="IPR050808">
    <property type="entry name" value="Phage_Integrase"/>
</dbReference>
<dbReference type="PROSITE" id="PS51898">
    <property type="entry name" value="TYR_RECOMBINASE"/>
    <property type="match status" value="1"/>
</dbReference>
<dbReference type="Gene3D" id="1.10.443.10">
    <property type="entry name" value="Intergrase catalytic core"/>
    <property type="match status" value="1"/>
</dbReference>
<dbReference type="InterPro" id="IPR025166">
    <property type="entry name" value="Integrase_DNA_bind_dom"/>
</dbReference>
<evidence type="ECO:0000313" key="6">
    <source>
        <dbReference type="Proteomes" id="UP000185911"/>
    </source>
</evidence>